<sequence>MKKQDPRIQRTRQNIMNGFMRLIKQKEFSDITIADITQEAEINRSTFYYHFMDKYDLIDEIQREVLTKEIFKEVALQEVIDEQTIIMSLQAIMGSQINLSLQCQHALKEFKSKMDYEIKQRLTETLQALLDKEHGVKEEHYLLATFWSWGIYGVAMACVEGKETLHTAVNRLTNIILG</sequence>
<dbReference type="Pfam" id="PF00440">
    <property type="entry name" value="TetR_N"/>
    <property type="match status" value="1"/>
</dbReference>
<dbReference type="PANTHER" id="PTHR43479">
    <property type="entry name" value="ACREF/ENVCD OPERON REPRESSOR-RELATED"/>
    <property type="match status" value="1"/>
</dbReference>
<dbReference type="InterPro" id="IPR001647">
    <property type="entry name" value="HTH_TetR"/>
</dbReference>
<evidence type="ECO:0000256" key="3">
    <source>
        <dbReference type="PROSITE-ProRule" id="PRU00335"/>
    </source>
</evidence>
<dbReference type="RefSeq" id="WP_144480151.1">
    <property type="nucleotide sequence ID" value="NZ_VNKI01000011.1"/>
</dbReference>
<accession>A0A8B5XT94</accession>
<feature type="DNA-binding region" description="H-T-H motif" evidence="3">
    <location>
        <begin position="32"/>
        <end position="51"/>
    </location>
</feature>
<dbReference type="InterPro" id="IPR050624">
    <property type="entry name" value="HTH-type_Tx_Regulator"/>
</dbReference>
<dbReference type="Gene3D" id="1.10.357.10">
    <property type="entry name" value="Tetracycline Repressor, domain 2"/>
    <property type="match status" value="1"/>
</dbReference>
<keyword evidence="1" id="KW-0678">Repressor</keyword>
<reference evidence="5 6" key="1">
    <citation type="submission" date="2019-07" db="EMBL/GenBank/DDBJ databases">
        <title>Genome assembly of Bacillus simplex strain GGC-P6A.</title>
        <authorList>
            <person name="Jennings M.E."/>
            <person name="Barton H.A."/>
        </authorList>
    </citation>
    <scope>NUCLEOTIDE SEQUENCE [LARGE SCALE GENOMIC DNA]</scope>
    <source>
        <strain evidence="5 6">GGC-P6A</strain>
    </source>
</reference>
<proteinExistence type="predicted"/>
<organism evidence="5 6">
    <name type="scientific">Peribacillus simplex</name>
    <dbReference type="NCBI Taxonomy" id="1478"/>
    <lineage>
        <taxon>Bacteria</taxon>
        <taxon>Bacillati</taxon>
        <taxon>Bacillota</taxon>
        <taxon>Bacilli</taxon>
        <taxon>Bacillales</taxon>
        <taxon>Bacillaceae</taxon>
        <taxon>Peribacillus</taxon>
    </lineage>
</organism>
<dbReference type="GO" id="GO:0003677">
    <property type="term" value="F:DNA binding"/>
    <property type="evidence" value="ECO:0007669"/>
    <property type="project" value="UniProtKB-UniRule"/>
</dbReference>
<keyword evidence="2 3" id="KW-0238">DNA-binding</keyword>
<dbReference type="SUPFAM" id="SSF46689">
    <property type="entry name" value="Homeodomain-like"/>
    <property type="match status" value="1"/>
</dbReference>
<dbReference type="PROSITE" id="PS50977">
    <property type="entry name" value="HTH_TETR_2"/>
    <property type="match status" value="1"/>
</dbReference>
<evidence type="ECO:0000313" key="6">
    <source>
        <dbReference type="Proteomes" id="UP000317770"/>
    </source>
</evidence>
<comment type="caution">
    <text evidence="5">The sequence shown here is derived from an EMBL/GenBank/DDBJ whole genome shotgun (WGS) entry which is preliminary data.</text>
</comment>
<dbReference type="Proteomes" id="UP000317770">
    <property type="component" value="Unassembled WGS sequence"/>
</dbReference>
<dbReference type="EMBL" id="VNKI01000011">
    <property type="protein sequence ID" value="TVX77619.1"/>
    <property type="molecule type" value="Genomic_DNA"/>
</dbReference>
<feature type="domain" description="HTH tetR-type" evidence="4">
    <location>
        <begin position="9"/>
        <end position="69"/>
    </location>
</feature>
<evidence type="ECO:0000259" key="4">
    <source>
        <dbReference type="PROSITE" id="PS50977"/>
    </source>
</evidence>
<dbReference type="InterPro" id="IPR009057">
    <property type="entry name" value="Homeodomain-like_sf"/>
</dbReference>
<evidence type="ECO:0000256" key="1">
    <source>
        <dbReference type="ARBA" id="ARBA00022491"/>
    </source>
</evidence>
<gene>
    <name evidence="5" type="ORF">FQP34_20930</name>
</gene>
<evidence type="ECO:0000313" key="5">
    <source>
        <dbReference type="EMBL" id="TVX77619.1"/>
    </source>
</evidence>
<dbReference type="PANTHER" id="PTHR43479:SF7">
    <property type="entry name" value="TETR-FAMILY TRANSCRIPTIONAL REGULATOR"/>
    <property type="match status" value="1"/>
</dbReference>
<dbReference type="AlphaFoldDB" id="A0A8B5XT94"/>
<name>A0A8B5XT94_9BACI</name>
<evidence type="ECO:0000256" key="2">
    <source>
        <dbReference type="ARBA" id="ARBA00023125"/>
    </source>
</evidence>
<protein>
    <submittedName>
        <fullName evidence="5">TetR/AcrR family transcriptional regulator</fullName>
    </submittedName>
</protein>